<keyword evidence="1" id="KW-0732">Signal</keyword>
<dbReference type="InterPro" id="IPR036514">
    <property type="entry name" value="SGNH_hydro_sf"/>
</dbReference>
<keyword evidence="3" id="KW-1185">Reference proteome</keyword>
<name>A0AA88R573_9ASTE</name>
<evidence type="ECO:0000256" key="1">
    <source>
        <dbReference type="ARBA" id="ARBA00022729"/>
    </source>
</evidence>
<dbReference type="GO" id="GO:0016298">
    <property type="term" value="F:lipase activity"/>
    <property type="evidence" value="ECO:0007669"/>
    <property type="project" value="TreeGrafter"/>
</dbReference>
<protein>
    <submittedName>
        <fullName evidence="2">Uncharacterized protein</fullName>
    </submittedName>
</protein>
<dbReference type="PANTHER" id="PTHR45966">
    <property type="entry name" value="GDSL-LIKE LIPASE/ACYLHYDROLASE"/>
    <property type="match status" value="1"/>
</dbReference>
<dbReference type="Proteomes" id="UP001187471">
    <property type="component" value="Unassembled WGS sequence"/>
</dbReference>
<gene>
    <name evidence="2" type="ORF">RJ640_023663</name>
</gene>
<reference evidence="2" key="1">
    <citation type="submission" date="2022-12" db="EMBL/GenBank/DDBJ databases">
        <title>Draft genome assemblies for two species of Escallonia (Escalloniales).</title>
        <authorList>
            <person name="Chanderbali A."/>
            <person name="Dervinis C."/>
            <person name="Anghel I."/>
            <person name="Soltis D."/>
            <person name="Soltis P."/>
            <person name="Zapata F."/>
        </authorList>
    </citation>
    <scope>NUCLEOTIDE SEQUENCE</scope>
    <source>
        <strain evidence="2">UCBG92.1500</strain>
        <tissue evidence="2">Leaf</tissue>
    </source>
</reference>
<accession>A0AA88R573</accession>
<dbReference type="AlphaFoldDB" id="A0AA88R573"/>
<comment type="caution">
    <text evidence="2">The sequence shown here is derived from an EMBL/GenBank/DDBJ whole genome shotgun (WGS) entry which is preliminary data.</text>
</comment>
<dbReference type="PANTHER" id="PTHR45966:SF4">
    <property type="entry name" value="GDSL ESTERASE_LIPASE 5"/>
    <property type="match status" value="1"/>
</dbReference>
<organism evidence="2 3">
    <name type="scientific">Escallonia rubra</name>
    <dbReference type="NCBI Taxonomy" id="112253"/>
    <lineage>
        <taxon>Eukaryota</taxon>
        <taxon>Viridiplantae</taxon>
        <taxon>Streptophyta</taxon>
        <taxon>Embryophyta</taxon>
        <taxon>Tracheophyta</taxon>
        <taxon>Spermatophyta</taxon>
        <taxon>Magnoliopsida</taxon>
        <taxon>eudicotyledons</taxon>
        <taxon>Gunneridae</taxon>
        <taxon>Pentapetalae</taxon>
        <taxon>asterids</taxon>
        <taxon>campanulids</taxon>
        <taxon>Escalloniales</taxon>
        <taxon>Escalloniaceae</taxon>
        <taxon>Escallonia</taxon>
    </lineage>
</organism>
<dbReference type="InterPro" id="IPR044552">
    <property type="entry name" value="GLIP1-5/GLL25"/>
</dbReference>
<evidence type="ECO:0000313" key="3">
    <source>
        <dbReference type="Proteomes" id="UP001187471"/>
    </source>
</evidence>
<evidence type="ECO:0000313" key="2">
    <source>
        <dbReference type="EMBL" id="KAK2970480.1"/>
    </source>
</evidence>
<sequence>MGTMVSMFRFSYLAIPFFIPEIIITSTPLPEQISAHMGRRSSSTQLEDSVTVAGRLIPDFIAEYAKLPLIPPYLQPGNHQFGYGANFASGGAGALDETFPGLVCDVLIRYFVPKNNEAVPIQGAGAWRRLHRRRDPLRLPPACPPAPPGQARPVRHLPRRLPPACPPGLSNISLPIEDTRPPPSHLQPGNHQFGYGANFASGGAGALDETFPGLYVTVSNPNRDAFTHYDSSLQLAYFGAPVGFIFILQ</sequence>
<dbReference type="Gene3D" id="3.40.50.1110">
    <property type="entry name" value="SGNH hydrolase"/>
    <property type="match status" value="1"/>
</dbReference>
<proteinExistence type="predicted"/>
<dbReference type="EMBL" id="JAVXUO010002708">
    <property type="protein sequence ID" value="KAK2970480.1"/>
    <property type="molecule type" value="Genomic_DNA"/>
</dbReference>